<keyword evidence="2" id="KW-0863">Zinc-finger</keyword>
<keyword evidence="6" id="KW-1185">Reference proteome</keyword>
<evidence type="ECO:0000313" key="5">
    <source>
        <dbReference type="EMBL" id="RHY31621.1"/>
    </source>
</evidence>
<organism evidence="5 6">
    <name type="scientific">Aphanomyces invadans</name>
    <dbReference type="NCBI Taxonomy" id="157072"/>
    <lineage>
        <taxon>Eukaryota</taxon>
        <taxon>Sar</taxon>
        <taxon>Stramenopiles</taxon>
        <taxon>Oomycota</taxon>
        <taxon>Saprolegniomycetes</taxon>
        <taxon>Saprolegniales</taxon>
        <taxon>Verrucalvaceae</taxon>
        <taxon>Aphanomyces</taxon>
    </lineage>
</organism>
<evidence type="ECO:0000259" key="4">
    <source>
        <dbReference type="Pfam" id="PF13639"/>
    </source>
</evidence>
<accession>A0A418B0V9</accession>
<sequence>MKDGDLDCVSKLYTPHSDFALQVVYGVDGQTFASELADENAAALDDAPAARGRQPSLTNNVVLAIPRANVRVRLWEKGMTDGSESIDQRQLVPEEALILASFTVTDDVVYSSVGDVHLKQVDVCQRGASVYLQFHVQCGDGQLRVLTTNQLFGYTLPAPVIAKLNEVGALELVAQMPQFDPSIAADSFEEQYGLWLQRQFDDDISRLSTQIRIGTTPTDIENLVTQHGRFKKCYRRSRRVGGELGLVMLANQLQQAELNTYVAHKFDSQLPTRVFDESSGKADVECLVCRYNFATGDEIRTLPCFHTYHSNCIDPWLRMNKVMRVVAGPMDERSIEELKRINSDMHRSKQEAANYRELFRVGNPVGVYVSGCPALILAVIETKVFTWEVWKELCLLLVNDIESTGTPPFEPPAAADDDDDVEPSNVLESALIKVTFINDQPGFCGKFILGHCISY</sequence>
<dbReference type="GO" id="GO:0008270">
    <property type="term" value="F:zinc ion binding"/>
    <property type="evidence" value="ECO:0007669"/>
    <property type="project" value="UniProtKB-KW"/>
</dbReference>
<dbReference type="InterPro" id="IPR001841">
    <property type="entry name" value="Znf_RING"/>
</dbReference>
<feature type="domain" description="RING-type" evidence="4">
    <location>
        <begin position="285"/>
        <end position="321"/>
    </location>
</feature>
<evidence type="ECO:0000256" key="2">
    <source>
        <dbReference type="ARBA" id="ARBA00022771"/>
    </source>
</evidence>
<keyword evidence="3" id="KW-0862">Zinc</keyword>
<name>A0A418B0V9_9STRA</name>
<comment type="caution">
    <text evidence="5">The sequence shown here is derived from an EMBL/GenBank/DDBJ whole genome shotgun (WGS) entry which is preliminary data.</text>
</comment>
<dbReference type="Gene3D" id="3.30.40.10">
    <property type="entry name" value="Zinc/RING finger domain, C3HC4 (zinc finger)"/>
    <property type="match status" value="1"/>
</dbReference>
<dbReference type="SUPFAM" id="SSF57850">
    <property type="entry name" value="RING/U-box"/>
    <property type="match status" value="1"/>
</dbReference>
<evidence type="ECO:0000256" key="1">
    <source>
        <dbReference type="ARBA" id="ARBA00022723"/>
    </source>
</evidence>
<evidence type="ECO:0000313" key="6">
    <source>
        <dbReference type="Proteomes" id="UP000285060"/>
    </source>
</evidence>
<dbReference type="VEuPathDB" id="FungiDB:H310_06615"/>
<dbReference type="InterPro" id="IPR013083">
    <property type="entry name" value="Znf_RING/FYVE/PHD"/>
</dbReference>
<dbReference type="Pfam" id="PF13639">
    <property type="entry name" value="zf-RING_2"/>
    <property type="match status" value="1"/>
</dbReference>
<dbReference type="GO" id="GO:0061630">
    <property type="term" value="F:ubiquitin protein ligase activity"/>
    <property type="evidence" value="ECO:0007669"/>
    <property type="project" value="TreeGrafter"/>
</dbReference>
<dbReference type="InterPro" id="IPR051834">
    <property type="entry name" value="RING_finger_E3_ligase"/>
</dbReference>
<gene>
    <name evidence="5" type="ORF">DYB32_003324</name>
</gene>
<evidence type="ECO:0000256" key="3">
    <source>
        <dbReference type="ARBA" id="ARBA00022833"/>
    </source>
</evidence>
<proteinExistence type="predicted"/>
<dbReference type="GO" id="GO:0005634">
    <property type="term" value="C:nucleus"/>
    <property type="evidence" value="ECO:0007669"/>
    <property type="project" value="TreeGrafter"/>
</dbReference>
<dbReference type="AlphaFoldDB" id="A0A418B0V9"/>
<dbReference type="PANTHER" id="PTHR45931:SF3">
    <property type="entry name" value="RING ZINC FINGER-CONTAINING PROTEIN"/>
    <property type="match status" value="1"/>
</dbReference>
<reference evidence="5 6" key="1">
    <citation type="submission" date="2018-08" db="EMBL/GenBank/DDBJ databases">
        <title>Aphanomyces genome sequencing and annotation.</title>
        <authorList>
            <person name="Minardi D."/>
            <person name="Oidtmann B."/>
            <person name="Van Der Giezen M."/>
            <person name="Studholme D.J."/>
        </authorList>
    </citation>
    <scope>NUCLEOTIDE SEQUENCE [LARGE SCALE GENOMIC DNA]</scope>
    <source>
        <strain evidence="5 6">NJM0002</strain>
    </source>
</reference>
<protein>
    <recommendedName>
        <fullName evidence="4">RING-type domain-containing protein</fullName>
    </recommendedName>
</protein>
<keyword evidence="1" id="KW-0479">Metal-binding</keyword>
<dbReference type="EMBL" id="QUSY01000199">
    <property type="protein sequence ID" value="RHY31621.1"/>
    <property type="molecule type" value="Genomic_DNA"/>
</dbReference>
<dbReference type="GO" id="GO:0006511">
    <property type="term" value="P:ubiquitin-dependent protein catabolic process"/>
    <property type="evidence" value="ECO:0007669"/>
    <property type="project" value="TreeGrafter"/>
</dbReference>
<dbReference type="Proteomes" id="UP000285060">
    <property type="component" value="Unassembled WGS sequence"/>
</dbReference>
<dbReference type="PANTHER" id="PTHR45931">
    <property type="entry name" value="SI:CH211-59O9.10"/>
    <property type="match status" value="1"/>
</dbReference>